<evidence type="ECO:0000313" key="9">
    <source>
        <dbReference type="Proteomes" id="UP000254134"/>
    </source>
</evidence>
<dbReference type="Gene3D" id="1.10.940.10">
    <property type="entry name" value="NusB-like"/>
    <property type="match status" value="1"/>
</dbReference>
<comment type="similarity">
    <text evidence="1 6">Belongs to the NusB family.</text>
</comment>
<dbReference type="HAMAP" id="MF_00073">
    <property type="entry name" value="NusB"/>
    <property type="match status" value="1"/>
</dbReference>
<dbReference type="InterPro" id="IPR006027">
    <property type="entry name" value="NusB_RsmB_TIM44"/>
</dbReference>
<keyword evidence="2 6" id="KW-0889">Transcription antitermination</keyword>
<feature type="domain" description="NusB/RsmB/TIM44" evidence="7">
    <location>
        <begin position="10"/>
        <end position="125"/>
    </location>
</feature>
<dbReference type="InterPro" id="IPR035926">
    <property type="entry name" value="NusB-like_sf"/>
</dbReference>
<dbReference type="RefSeq" id="WP_114795305.1">
    <property type="nucleotide sequence ID" value="NZ_QQZY01000002.1"/>
</dbReference>
<proteinExistence type="inferred from homology"/>
<evidence type="ECO:0000313" key="8">
    <source>
        <dbReference type="EMBL" id="RDI75060.1"/>
    </source>
</evidence>
<dbReference type="AlphaFoldDB" id="A0A7M2YYA9"/>
<gene>
    <name evidence="6" type="primary">nusB</name>
    <name evidence="8" type="ORF">Gocc_0858</name>
</gene>
<keyword evidence="4 6" id="KW-0805">Transcription regulation</keyword>
<evidence type="ECO:0000256" key="5">
    <source>
        <dbReference type="ARBA" id="ARBA00023163"/>
    </source>
</evidence>
<dbReference type="OrthoDB" id="3528057at2"/>
<keyword evidence="5 6" id="KW-0804">Transcription</keyword>
<accession>A0A7M2YYA9</accession>
<evidence type="ECO:0000259" key="7">
    <source>
        <dbReference type="Pfam" id="PF01029"/>
    </source>
</evidence>
<comment type="caution">
    <text evidence="8">The sequence shown here is derived from an EMBL/GenBank/DDBJ whole genome shotgun (WGS) entry which is preliminary data.</text>
</comment>
<dbReference type="SUPFAM" id="SSF48013">
    <property type="entry name" value="NusB-like"/>
    <property type="match status" value="1"/>
</dbReference>
<protein>
    <recommendedName>
        <fullName evidence="6">Transcription antitermination protein NusB</fullName>
    </recommendedName>
    <alternativeName>
        <fullName evidence="6">Antitermination factor NusB</fullName>
    </alternativeName>
</protein>
<dbReference type="PANTHER" id="PTHR11078:SF3">
    <property type="entry name" value="ANTITERMINATION NUSB DOMAIN-CONTAINING PROTEIN"/>
    <property type="match status" value="1"/>
</dbReference>
<dbReference type="InterPro" id="IPR011605">
    <property type="entry name" value="NusB_fam"/>
</dbReference>
<dbReference type="Pfam" id="PF01029">
    <property type="entry name" value="NusB"/>
    <property type="match status" value="1"/>
</dbReference>
<dbReference type="NCBIfam" id="TIGR01951">
    <property type="entry name" value="nusB"/>
    <property type="match status" value="1"/>
</dbReference>
<keyword evidence="9" id="KW-1185">Reference proteome</keyword>
<dbReference type="EMBL" id="QQZY01000002">
    <property type="protein sequence ID" value="RDI75060.1"/>
    <property type="molecule type" value="Genomic_DNA"/>
</dbReference>
<reference evidence="9" key="2">
    <citation type="journal article" date="2019" name="MicrobiologyOpen">
        <title>High-quality draft genome sequence of Gaiella occulta isolated from a 150 meter deep mineral water borehole and comparison with the genome sequences of other deep-branching lineages of the phylum Actinobacteria.</title>
        <authorList>
            <person name="Severino R."/>
            <person name="Froufe H.J.C."/>
            <person name="Barroso C."/>
            <person name="Albuquerque L."/>
            <person name="Lobo-da-Cunha A."/>
            <person name="da Costa M.S."/>
            <person name="Egas C."/>
        </authorList>
    </citation>
    <scope>NUCLEOTIDE SEQUENCE [LARGE SCALE GENOMIC DNA]</scope>
    <source>
        <strain evidence="9">F2-233</strain>
    </source>
</reference>
<evidence type="ECO:0000256" key="2">
    <source>
        <dbReference type="ARBA" id="ARBA00022814"/>
    </source>
</evidence>
<reference evidence="8 9" key="1">
    <citation type="submission" date="2018-07" db="EMBL/GenBank/DDBJ databases">
        <title>High-quality-draft genome sequence of Gaiella occulta.</title>
        <authorList>
            <person name="Severino R."/>
            <person name="Froufe H.J.C."/>
            <person name="Rainey F.A."/>
            <person name="Barroso C."/>
            <person name="Albuquerque L."/>
            <person name="Lobo-Da-Cunha A."/>
            <person name="Da Costa M.S."/>
            <person name="Egas C."/>
        </authorList>
    </citation>
    <scope>NUCLEOTIDE SEQUENCE [LARGE SCALE GENOMIC DNA]</scope>
    <source>
        <strain evidence="8 9">F2-233</strain>
    </source>
</reference>
<dbReference type="PANTHER" id="PTHR11078">
    <property type="entry name" value="N UTILIZATION SUBSTANCE PROTEIN B-RELATED"/>
    <property type="match status" value="1"/>
</dbReference>
<dbReference type="Proteomes" id="UP000254134">
    <property type="component" value="Unassembled WGS sequence"/>
</dbReference>
<sequence>MTTAKVGRRRSRRTALFLLYQWDLTGQALASLYDGTPDDFALELAEAVAARAGALDERISAASEGWPADRLGTLERNVLRIGVYELEEETVPHEVAINEAVVLAKRYASDDAARLVNGILGRIQREAEAA</sequence>
<dbReference type="GO" id="GO:0003723">
    <property type="term" value="F:RNA binding"/>
    <property type="evidence" value="ECO:0007669"/>
    <property type="project" value="UniProtKB-UniRule"/>
</dbReference>
<evidence type="ECO:0000256" key="3">
    <source>
        <dbReference type="ARBA" id="ARBA00022884"/>
    </source>
</evidence>
<evidence type="ECO:0000256" key="4">
    <source>
        <dbReference type="ARBA" id="ARBA00023015"/>
    </source>
</evidence>
<dbReference type="GO" id="GO:0006353">
    <property type="term" value="P:DNA-templated transcription termination"/>
    <property type="evidence" value="ECO:0007669"/>
    <property type="project" value="UniProtKB-UniRule"/>
</dbReference>
<dbReference type="GO" id="GO:0031564">
    <property type="term" value="P:transcription antitermination"/>
    <property type="evidence" value="ECO:0007669"/>
    <property type="project" value="UniProtKB-KW"/>
</dbReference>
<comment type="function">
    <text evidence="6">Involved in transcription antitermination. Required for transcription of ribosomal RNA (rRNA) genes. Binds specifically to the boxA antiterminator sequence of the ribosomal RNA (rrn) operons.</text>
</comment>
<evidence type="ECO:0000256" key="6">
    <source>
        <dbReference type="HAMAP-Rule" id="MF_00073"/>
    </source>
</evidence>
<organism evidence="8 9">
    <name type="scientific">Gaiella occulta</name>
    <dbReference type="NCBI Taxonomy" id="1002870"/>
    <lineage>
        <taxon>Bacteria</taxon>
        <taxon>Bacillati</taxon>
        <taxon>Actinomycetota</taxon>
        <taxon>Thermoleophilia</taxon>
        <taxon>Gaiellales</taxon>
        <taxon>Gaiellaceae</taxon>
        <taxon>Gaiella</taxon>
    </lineage>
</organism>
<dbReference type="GO" id="GO:0005829">
    <property type="term" value="C:cytosol"/>
    <property type="evidence" value="ECO:0007669"/>
    <property type="project" value="TreeGrafter"/>
</dbReference>
<evidence type="ECO:0000256" key="1">
    <source>
        <dbReference type="ARBA" id="ARBA00005952"/>
    </source>
</evidence>
<keyword evidence="3 6" id="KW-0694">RNA-binding</keyword>
<name>A0A7M2YYA9_9ACTN</name>